<organism evidence="1 2">
    <name type="scientific">Chitinophaga skermanii</name>
    <dbReference type="NCBI Taxonomy" id="331697"/>
    <lineage>
        <taxon>Bacteria</taxon>
        <taxon>Pseudomonadati</taxon>
        <taxon>Bacteroidota</taxon>
        <taxon>Chitinophagia</taxon>
        <taxon>Chitinophagales</taxon>
        <taxon>Chitinophagaceae</taxon>
        <taxon>Chitinophaga</taxon>
    </lineage>
</organism>
<evidence type="ECO:0000313" key="1">
    <source>
        <dbReference type="EMBL" id="RAJ08203.1"/>
    </source>
</evidence>
<sequence>MIGQQLGRAQLRNITCGVIKRSSSCIEMITMDCAQCPACDCSPYSGEWFICLR</sequence>
<accession>A0A327QXT5</accession>
<dbReference type="RefSeq" id="WP_158538520.1">
    <property type="nucleotide sequence ID" value="NZ_QLLL01000002.1"/>
</dbReference>
<gene>
    <name evidence="1" type="ORF">LX64_00850</name>
</gene>
<dbReference type="EMBL" id="QLLL01000002">
    <property type="protein sequence ID" value="RAJ08203.1"/>
    <property type="molecule type" value="Genomic_DNA"/>
</dbReference>
<protein>
    <submittedName>
        <fullName evidence="1">Uncharacterized protein</fullName>
    </submittedName>
</protein>
<evidence type="ECO:0000313" key="2">
    <source>
        <dbReference type="Proteomes" id="UP000249547"/>
    </source>
</evidence>
<proteinExistence type="predicted"/>
<keyword evidence="2" id="KW-1185">Reference proteome</keyword>
<comment type="caution">
    <text evidence="1">The sequence shown here is derived from an EMBL/GenBank/DDBJ whole genome shotgun (WGS) entry which is preliminary data.</text>
</comment>
<reference evidence="1 2" key="1">
    <citation type="submission" date="2018-06" db="EMBL/GenBank/DDBJ databases">
        <title>Genomic Encyclopedia of Archaeal and Bacterial Type Strains, Phase II (KMG-II): from individual species to whole genera.</title>
        <authorList>
            <person name="Goeker M."/>
        </authorList>
    </citation>
    <scope>NUCLEOTIDE SEQUENCE [LARGE SCALE GENOMIC DNA]</scope>
    <source>
        <strain evidence="1 2">DSM 23857</strain>
    </source>
</reference>
<name>A0A327QXT5_9BACT</name>
<dbReference type="AlphaFoldDB" id="A0A327QXT5"/>
<dbReference type="Proteomes" id="UP000249547">
    <property type="component" value="Unassembled WGS sequence"/>
</dbReference>